<dbReference type="InterPro" id="IPR001932">
    <property type="entry name" value="PPM-type_phosphatase-like_dom"/>
</dbReference>
<evidence type="ECO:0000256" key="3">
    <source>
        <dbReference type="ARBA" id="ARBA00022912"/>
    </source>
</evidence>
<feature type="signal peptide" evidence="6">
    <location>
        <begin position="1"/>
        <end position="17"/>
    </location>
</feature>
<evidence type="ECO:0000256" key="5">
    <source>
        <dbReference type="ARBA" id="ARBA00048336"/>
    </source>
</evidence>
<evidence type="ECO:0000313" key="9">
    <source>
        <dbReference type="Proteomes" id="UP001085076"/>
    </source>
</evidence>
<proteinExistence type="predicted"/>
<keyword evidence="3" id="KW-0904">Protein phosphatase</keyword>
<evidence type="ECO:0000313" key="8">
    <source>
        <dbReference type="EMBL" id="KAJ0974081.1"/>
    </source>
</evidence>
<dbReference type="AlphaFoldDB" id="A0A9D5CIX0"/>
<evidence type="ECO:0000256" key="1">
    <source>
        <dbReference type="ARBA" id="ARBA00013081"/>
    </source>
</evidence>
<keyword evidence="9" id="KW-1185">Reference proteome</keyword>
<evidence type="ECO:0000256" key="4">
    <source>
        <dbReference type="ARBA" id="ARBA00047761"/>
    </source>
</evidence>
<dbReference type="SUPFAM" id="SSF81606">
    <property type="entry name" value="PP2C-like"/>
    <property type="match status" value="1"/>
</dbReference>
<feature type="chain" id="PRO_5038854908" description="protein-serine/threonine phosphatase" evidence="6">
    <location>
        <begin position="18"/>
        <end position="567"/>
    </location>
</feature>
<sequence>MSTQLLFLLGFLVLISAQPSFNAESEMCLDVYKEGGAPAVFLSPKCPRWNLLPEDLRHHPSSPGCHLAVQQGRRRSQEDRAVCSLGMRVPFLGKRGVEEISVSLVAVFDGHNGDEASDLASKLLMKYFSLHVYFTLDLIYSSMVKGSTEEFTYNGVPNFIFQELNFDEGQRLHYMSTGRSRWMFPMVFERSFHMLILKESLLRAIHDIDATFSKEREALAKGLESGSTAIIILIADGQILTVNVGDSKAILCSEDLHHHASKGYASKLRPRTRRGGVVYSADKYGNFKPAKFDRARYLVKELTEDHHPSRDDERNRVEAAGGYVQEWAGVSRVNGQLAVTRAIGDMPFKRYGVISKPEVTDWHAITKNDSYLVVASDGIFEKMTTQEVCDLLWDMEISVNMNSEFFPAIKQTLADFIVKTAFERGTMDIMTTIVVPLRSYVVPEVFPKVWCDLEGCFEQSSHVPGEHIHGNSANDVQCTSLVPMEYTDQIMLKFKRMLMSSSSGGRCGVVTGASGCRDGTGAGCEELNGGSEGADTEDDVAGTAVGWAYTANATTPECWPPSSLALC</sequence>
<organism evidence="8 9">
    <name type="scientific">Dioscorea zingiberensis</name>
    <dbReference type="NCBI Taxonomy" id="325984"/>
    <lineage>
        <taxon>Eukaryota</taxon>
        <taxon>Viridiplantae</taxon>
        <taxon>Streptophyta</taxon>
        <taxon>Embryophyta</taxon>
        <taxon>Tracheophyta</taxon>
        <taxon>Spermatophyta</taxon>
        <taxon>Magnoliopsida</taxon>
        <taxon>Liliopsida</taxon>
        <taxon>Dioscoreales</taxon>
        <taxon>Dioscoreaceae</taxon>
        <taxon>Dioscorea</taxon>
    </lineage>
</organism>
<dbReference type="OrthoDB" id="10264738at2759"/>
<comment type="catalytic activity">
    <reaction evidence="4">
        <text>O-phospho-L-seryl-[protein] + H2O = L-seryl-[protein] + phosphate</text>
        <dbReference type="Rhea" id="RHEA:20629"/>
        <dbReference type="Rhea" id="RHEA-COMP:9863"/>
        <dbReference type="Rhea" id="RHEA-COMP:11604"/>
        <dbReference type="ChEBI" id="CHEBI:15377"/>
        <dbReference type="ChEBI" id="CHEBI:29999"/>
        <dbReference type="ChEBI" id="CHEBI:43474"/>
        <dbReference type="ChEBI" id="CHEBI:83421"/>
        <dbReference type="EC" id="3.1.3.16"/>
    </reaction>
</comment>
<accession>A0A9D5CIX0</accession>
<dbReference type="InterPro" id="IPR015655">
    <property type="entry name" value="PP2C"/>
</dbReference>
<evidence type="ECO:0000256" key="6">
    <source>
        <dbReference type="SAM" id="SignalP"/>
    </source>
</evidence>
<dbReference type="EC" id="3.1.3.16" evidence="1"/>
<dbReference type="InterPro" id="IPR036457">
    <property type="entry name" value="PPM-type-like_dom_sf"/>
</dbReference>
<comment type="caution">
    <text evidence="8">The sequence shown here is derived from an EMBL/GenBank/DDBJ whole genome shotgun (WGS) entry which is preliminary data.</text>
</comment>
<feature type="domain" description="PPM-type phosphatase" evidence="7">
    <location>
        <begin position="64"/>
        <end position="437"/>
    </location>
</feature>
<keyword evidence="2" id="KW-0378">Hydrolase</keyword>
<dbReference type="Pfam" id="PF00481">
    <property type="entry name" value="PP2C"/>
    <property type="match status" value="2"/>
</dbReference>
<dbReference type="PROSITE" id="PS51746">
    <property type="entry name" value="PPM_2"/>
    <property type="match status" value="1"/>
</dbReference>
<dbReference type="SMART" id="SM00332">
    <property type="entry name" value="PP2Cc"/>
    <property type="match status" value="1"/>
</dbReference>
<evidence type="ECO:0000259" key="7">
    <source>
        <dbReference type="PROSITE" id="PS51746"/>
    </source>
</evidence>
<dbReference type="CDD" id="cd00143">
    <property type="entry name" value="PP2Cc"/>
    <property type="match status" value="1"/>
</dbReference>
<reference evidence="8" key="1">
    <citation type="submission" date="2021-03" db="EMBL/GenBank/DDBJ databases">
        <authorList>
            <person name="Li Z."/>
            <person name="Yang C."/>
        </authorList>
    </citation>
    <scope>NUCLEOTIDE SEQUENCE</scope>
    <source>
        <strain evidence="8">Dzin_1.0</strain>
        <tissue evidence="8">Leaf</tissue>
    </source>
</reference>
<dbReference type="GO" id="GO:0004722">
    <property type="term" value="F:protein serine/threonine phosphatase activity"/>
    <property type="evidence" value="ECO:0007669"/>
    <property type="project" value="UniProtKB-EC"/>
</dbReference>
<name>A0A9D5CIX0_9LILI</name>
<dbReference type="PANTHER" id="PTHR47992">
    <property type="entry name" value="PROTEIN PHOSPHATASE"/>
    <property type="match status" value="1"/>
</dbReference>
<protein>
    <recommendedName>
        <fullName evidence="1">protein-serine/threonine phosphatase</fullName>
        <ecNumber evidence="1">3.1.3.16</ecNumber>
    </recommendedName>
</protein>
<comment type="catalytic activity">
    <reaction evidence="5">
        <text>O-phospho-L-threonyl-[protein] + H2O = L-threonyl-[protein] + phosphate</text>
        <dbReference type="Rhea" id="RHEA:47004"/>
        <dbReference type="Rhea" id="RHEA-COMP:11060"/>
        <dbReference type="Rhea" id="RHEA-COMP:11605"/>
        <dbReference type="ChEBI" id="CHEBI:15377"/>
        <dbReference type="ChEBI" id="CHEBI:30013"/>
        <dbReference type="ChEBI" id="CHEBI:43474"/>
        <dbReference type="ChEBI" id="CHEBI:61977"/>
        <dbReference type="EC" id="3.1.3.16"/>
    </reaction>
</comment>
<keyword evidence="6" id="KW-0732">Signal</keyword>
<dbReference type="Proteomes" id="UP001085076">
    <property type="component" value="Miscellaneous, Linkage group lg04"/>
</dbReference>
<dbReference type="Gene3D" id="3.60.40.10">
    <property type="entry name" value="PPM-type phosphatase domain"/>
    <property type="match status" value="1"/>
</dbReference>
<gene>
    <name evidence="8" type="ORF">J5N97_016046</name>
</gene>
<dbReference type="EMBL" id="JAGGNH010000004">
    <property type="protein sequence ID" value="KAJ0974081.1"/>
    <property type="molecule type" value="Genomic_DNA"/>
</dbReference>
<evidence type="ECO:0000256" key="2">
    <source>
        <dbReference type="ARBA" id="ARBA00022801"/>
    </source>
</evidence>
<reference evidence="8" key="2">
    <citation type="journal article" date="2022" name="Hortic Res">
        <title>The genome of Dioscorea zingiberensis sheds light on the biosynthesis, origin and evolution of the medicinally important diosgenin saponins.</title>
        <authorList>
            <person name="Li Y."/>
            <person name="Tan C."/>
            <person name="Li Z."/>
            <person name="Guo J."/>
            <person name="Li S."/>
            <person name="Chen X."/>
            <person name="Wang C."/>
            <person name="Dai X."/>
            <person name="Yang H."/>
            <person name="Song W."/>
            <person name="Hou L."/>
            <person name="Xu J."/>
            <person name="Tong Z."/>
            <person name="Xu A."/>
            <person name="Yuan X."/>
            <person name="Wang W."/>
            <person name="Yang Q."/>
            <person name="Chen L."/>
            <person name="Sun Z."/>
            <person name="Wang K."/>
            <person name="Pan B."/>
            <person name="Chen J."/>
            <person name="Bao Y."/>
            <person name="Liu F."/>
            <person name="Qi X."/>
            <person name="Gang D.R."/>
            <person name="Wen J."/>
            <person name="Li J."/>
        </authorList>
    </citation>
    <scope>NUCLEOTIDE SEQUENCE</scope>
    <source>
        <strain evidence="8">Dzin_1.0</strain>
    </source>
</reference>